<gene>
    <name evidence="2" type="ORF">PV04_10312</name>
</gene>
<sequence length="265" mass="29934">MSSPVGSAPWQASPHPMRLASILNGPVEVDTRHRERGTDQRTEQPDLDAEANTILPMRLASILNSPEESNTSQRRTGTSTRVEQPDLVAEDGVATPCGTDNSGSPPDTPAPSPTSQQRVRHRRCRLHTKKYDPEQAYWIWYHRIDLGEEWDEVIEKYSVQFGEPRGKSGIQTKYYRVLNEHRVEAVRLQRKGRKKKRRAPGNTFGVVQRTTERFAWMRPADQRKPPLPCFASPKGCGISLCAICASAPARREVRLLSADEFPIRV</sequence>
<proteinExistence type="predicted"/>
<keyword evidence="3" id="KW-1185">Reference proteome</keyword>
<evidence type="ECO:0000313" key="3">
    <source>
        <dbReference type="Proteomes" id="UP000054266"/>
    </source>
</evidence>
<dbReference type="HOGENOM" id="CLU_1049724_0_0_1"/>
<reference evidence="2 3" key="1">
    <citation type="submission" date="2015-01" db="EMBL/GenBank/DDBJ databases">
        <title>The Genome Sequence of Capronia semiimmersa CBS27337.</title>
        <authorList>
            <consortium name="The Broad Institute Genomics Platform"/>
            <person name="Cuomo C."/>
            <person name="de Hoog S."/>
            <person name="Gorbushina A."/>
            <person name="Stielow B."/>
            <person name="Teixiera M."/>
            <person name="Abouelleil A."/>
            <person name="Chapman S.B."/>
            <person name="Priest M."/>
            <person name="Young S.K."/>
            <person name="Wortman J."/>
            <person name="Nusbaum C."/>
            <person name="Birren B."/>
        </authorList>
    </citation>
    <scope>NUCLEOTIDE SEQUENCE [LARGE SCALE GENOMIC DNA]</scope>
    <source>
        <strain evidence="2 3">CBS 27337</strain>
    </source>
</reference>
<organism evidence="2 3">
    <name type="scientific">Phialophora macrospora</name>
    <dbReference type="NCBI Taxonomy" id="1851006"/>
    <lineage>
        <taxon>Eukaryota</taxon>
        <taxon>Fungi</taxon>
        <taxon>Dikarya</taxon>
        <taxon>Ascomycota</taxon>
        <taxon>Pezizomycotina</taxon>
        <taxon>Eurotiomycetes</taxon>
        <taxon>Chaetothyriomycetidae</taxon>
        <taxon>Chaetothyriales</taxon>
        <taxon>Herpotrichiellaceae</taxon>
        <taxon>Phialophora</taxon>
    </lineage>
</organism>
<dbReference type="STRING" id="5601.A0A0D2F986"/>
<evidence type="ECO:0000313" key="2">
    <source>
        <dbReference type="EMBL" id="KIW63480.1"/>
    </source>
</evidence>
<feature type="compositionally biased region" description="Basic and acidic residues" evidence="1">
    <location>
        <begin position="29"/>
        <end position="44"/>
    </location>
</feature>
<protein>
    <submittedName>
        <fullName evidence="2">Uncharacterized protein</fullName>
    </submittedName>
</protein>
<dbReference type="Proteomes" id="UP000054266">
    <property type="component" value="Unassembled WGS sequence"/>
</dbReference>
<dbReference type="EMBL" id="KN846962">
    <property type="protein sequence ID" value="KIW63480.1"/>
    <property type="molecule type" value="Genomic_DNA"/>
</dbReference>
<dbReference type="AlphaFoldDB" id="A0A0D2F986"/>
<name>A0A0D2F986_9EURO</name>
<feature type="region of interest" description="Disordered" evidence="1">
    <location>
        <begin position="1"/>
        <end position="122"/>
    </location>
</feature>
<accession>A0A0D2F986</accession>
<evidence type="ECO:0000256" key="1">
    <source>
        <dbReference type="SAM" id="MobiDB-lite"/>
    </source>
</evidence>
<feature type="compositionally biased region" description="Polar residues" evidence="1">
    <location>
        <begin position="62"/>
        <end position="82"/>
    </location>
</feature>